<evidence type="ECO:0000256" key="2">
    <source>
        <dbReference type="ARBA" id="ARBA00001946"/>
    </source>
</evidence>
<dbReference type="RefSeq" id="WP_136737025.1">
    <property type="nucleotide sequence ID" value="NZ_SWDB01000037.1"/>
</dbReference>
<dbReference type="AlphaFoldDB" id="A0A4U1B1Z9"/>
<dbReference type="PROSITE" id="PS00710">
    <property type="entry name" value="PGM_PMM"/>
    <property type="match status" value="1"/>
</dbReference>
<protein>
    <recommendedName>
        <fullName evidence="5">phosphomannomutase</fullName>
        <ecNumber evidence="5">5.4.2.8</ecNumber>
    </recommendedName>
</protein>
<dbReference type="PRINTS" id="PR00509">
    <property type="entry name" value="PGMPMM"/>
</dbReference>
<evidence type="ECO:0000313" key="16">
    <source>
        <dbReference type="Proteomes" id="UP000307999"/>
    </source>
</evidence>
<name>A0A4U1B1Z9_9GAMM</name>
<dbReference type="OrthoDB" id="9803322at2"/>
<evidence type="ECO:0000256" key="9">
    <source>
        <dbReference type="ARBA" id="ARBA00023235"/>
    </source>
</evidence>
<feature type="domain" description="Alpha-D-phosphohexomutase alpha/beta/alpha" evidence="13">
    <location>
        <begin position="155"/>
        <end position="254"/>
    </location>
</feature>
<dbReference type="InterPro" id="IPR005845">
    <property type="entry name" value="A-D-PHexomutase_a/b/a-II"/>
</dbReference>
<feature type="domain" description="Alpha-D-phosphohexomutase alpha/beta/alpha" evidence="14">
    <location>
        <begin position="259"/>
        <end position="368"/>
    </location>
</feature>
<comment type="similarity">
    <text evidence="4 10">Belongs to the phosphohexose mutase family.</text>
</comment>
<dbReference type="GO" id="GO:0005975">
    <property type="term" value="P:carbohydrate metabolic process"/>
    <property type="evidence" value="ECO:0007669"/>
    <property type="project" value="InterPro"/>
</dbReference>
<keyword evidence="7 10" id="KW-0479">Metal-binding</keyword>
<dbReference type="Pfam" id="PF02880">
    <property type="entry name" value="PGM_PMM_III"/>
    <property type="match status" value="1"/>
</dbReference>
<evidence type="ECO:0000256" key="10">
    <source>
        <dbReference type="RuleBase" id="RU004326"/>
    </source>
</evidence>
<dbReference type="InterPro" id="IPR005841">
    <property type="entry name" value="Alpha-D-phosphohexomutase_SF"/>
</dbReference>
<dbReference type="CDD" id="cd03089">
    <property type="entry name" value="PMM_PGM"/>
    <property type="match status" value="1"/>
</dbReference>
<keyword evidence="8 10" id="KW-0460">Magnesium</keyword>
<accession>A0A4U1B1Z9</accession>
<dbReference type="Pfam" id="PF00408">
    <property type="entry name" value="PGM_PMM_IV"/>
    <property type="match status" value="1"/>
</dbReference>
<dbReference type="Gene3D" id="3.30.310.50">
    <property type="entry name" value="Alpha-D-phosphohexomutase, C-terminal domain"/>
    <property type="match status" value="1"/>
</dbReference>
<evidence type="ECO:0000259" key="13">
    <source>
        <dbReference type="Pfam" id="PF02879"/>
    </source>
</evidence>
<dbReference type="InterPro" id="IPR016055">
    <property type="entry name" value="A-D-PHexomutase_a/b/a-I/II/III"/>
</dbReference>
<feature type="domain" description="Alpha-D-phosphohexomutase C-terminal" evidence="11">
    <location>
        <begin position="376"/>
        <end position="448"/>
    </location>
</feature>
<evidence type="ECO:0000259" key="11">
    <source>
        <dbReference type="Pfam" id="PF00408"/>
    </source>
</evidence>
<keyword evidence="9" id="KW-0413">Isomerase</keyword>
<dbReference type="InterPro" id="IPR016066">
    <property type="entry name" value="A-D-PHexomutase_CS"/>
</dbReference>
<evidence type="ECO:0000256" key="7">
    <source>
        <dbReference type="ARBA" id="ARBA00022723"/>
    </source>
</evidence>
<evidence type="ECO:0000256" key="1">
    <source>
        <dbReference type="ARBA" id="ARBA00000586"/>
    </source>
</evidence>
<dbReference type="InterPro" id="IPR005846">
    <property type="entry name" value="A-D-PHexomutase_a/b/a-III"/>
</dbReference>
<reference evidence="15 16" key="1">
    <citation type="submission" date="2019-04" db="EMBL/GenBank/DDBJ databases">
        <title>Thalassotalea guangxiensis sp. nov., isolated from sediment of the coastal wetland.</title>
        <authorList>
            <person name="Zheng S."/>
            <person name="Zhang D."/>
        </authorList>
    </citation>
    <scope>NUCLEOTIDE SEQUENCE [LARGE SCALE GENOMIC DNA]</scope>
    <source>
        <strain evidence="15 16">ZS-4</strain>
    </source>
</reference>
<dbReference type="GO" id="GO:0000287">
    <property type="term" value="F:magnesium ion binding"/>
    <property type="evidence" value="ECO:0007669"/>
    <property type="project" value="InterPro"/>
</dbReference>
<evidence type="ECO:0000313" key="15">
    <source>
        <dbReference type="EMBL" id="TKB43547.1"/>
    </source>
</evidence>
<proteinExistence type="inferred from homology"/>
<dbReference type="Pfam" id="PF02879">
    <property type="entry name" value="PGM_PMM_II"/>
    <property type="match status" value="1"/>
</dbReference>
<evidence type="ECO:0000256" key="6">
    <source>
        <dbReference type="ARBA" id="ARBA00022553"/>
    </source>
</evidence>
<gene>
    <name evidence="15" type="ORF">E8M12_14720</name>
</gene>
<dbReference type="EMBL" id="SWDB01000037">
    <property type="protein sequence ID" value="TKB43547.1"/>
    <property type="molecule type" value="Genomic_DNA"/>
</dbReference>
<keyword evidence="16" id="KW-1185">Reference proteome</keyword>
<comment type="cofactor">
    <cofactor evidence="2">
        <name>Mg(2+)</name>
        <dbReference type="ChEBI" id="CHEBI:18420"/>
    </cofactor>
</comment>
<evidence type="ECO:0000256" key="8">
    <source>
        <dbReference type="ARBA" id="ARBA00022842"/>
    </source>
</evidence>
<dbReference type="Proteomes" id="UP000307999">
    <property type="component" value="Unassembled WGS sequence"/>
</dbReference>
<feature type="domain" description="Alpha-D-phosphohexomutase alpha/beta/alpha" evidence="12">
    <location>
        <begin position="8"/>
        <end position="136"/>
    </location>
</feature>
<evidence type="ECO:0000256" key="3">
    <source>
        <dbReference type="ARBA" id="ARBA00004699"/>
    </source>
</evidence>
<dbReference type="InterPro" id="IPR005843">
    <property type="entry name" value="A-D-PHexomutase_C"/>
</dbReference>
<dbReference type="PANTHER" id="PTHR43771">
    <property type="entry name" value="PHOSPHOMANNOMUTASE"/>
    <property type="match status" value="1"/>
</dbReference>
<dbReference type="InterPro" id="IPR036900">
    <property type="entry name" value="A-D-PHexomutase_C_sf"/>
</dbReference>
<comment type="caution">
    <text evidence="15">The sequence shown here is derived from an EMBL/GenBank/DDBJ whole genome shotgun (WGS) entry which is preliminary data.</text>
</comment>
<dbReference type="GO" id="GO:0004615">
    <property type="term" value="F:phosphomannomutase activity"/>
    <property type="evidence" value="ECO:0007669"/>
    <property type="project" value="UniProtKB-EC"/>
</dbReference>
<evidence type="ECO:0000256" key="4">
    <source>
        <dbReference type="ARBA" id="ARBA00010231"/>
    </source>
</evidence>
<dbReference type="Pfam" id="PF02878">
    <property type="entry name" value="PGM_PMM_I"/>
    <property type="match status" value="1"/>
</dbReference>
<evidence type="ECO:0000259" key="12">
    <source>
        <dbReference type="Pfam" id="PF02878"/>
    </source>
</evidence>
<dbReference type="PANTHER" id="PTHR43771:SF1">
    <property type="entry name" value="PHOSPHOMANNOMUTASE"/>
    <property type="match status" value="1"/>
</dbReference>
<dbReference type="Gene3D" id="3.40.120.10">
    <property type="entry name" value="Alpha-D-Glucose-1,6-Bisphosphate, subunit A, domain 3"/>
    <property type="match status" value="3"/>
</dbReference>
<comment type="pathway">
    <text evidence="3">Nucleotide-sugar biosynthesis; GDP-alpha-D-mannose biosynthesis; alpha-D-mannose 1-phosphate from D-fructose 6-phosphate: step 2/2.</text>
</comment>
<dbReference type="EC" id="5.4.2.8" evidence="5"/>
<evidence type="ECO:0000259" key="14">
    <source>
        <dbReference type="Pfam" id="PF02880"/>
    </source>
</evidence>
<dbReference type="SUPFAM" id="SSF55957">
    <property type="entry name" value="Phosphoglucomutase, C-terminal domain"/>
    <property type="match status" value="1"/>
</dbReference>
<keyword evidence="6" id="KW-0597">Phosphoprotein</keyword>
<dbReference type="InterPro" id="IPR005844">
    <property type="entry name" value="A-D-PHexomutase_a/b/a-I"/>
</dbReference>
<organism evidence="15 16">
    <name type="scientific">Thalassotalea mangrovi</name>
    <dbReference type="NCBI Taxonomy" id="2572245"/>
    <lineage>
        <taxon>Bacteria</taxon>
        <taxon>Pseudomonadati</taxon>
        <taxon>Pseudomonadota</taxon>
        <taxon>Gammaproteobacteria</taxon>
        <taxon>Alteromonadales</taxon>
        <taxon>Colwelliaceae</taxon>
        <taxon>Thalassotalea</taxon>
    </lineage>
</organism>
<dbReference type="SUPFAM" id="SSF53738">
    <property type="entry name" value="Phosphoglucomutase, first 3 domains"/>
    <property type="match status" value="3"/>
</dbReference>
<sequence length="455" mass="51013">MNISLTCFKTYDIRGTYPDEINEDLAYLIGRAYASILNPRKVVLGHDIRLSGPSLLEALARGLMDSGVDIISIGECGTEEIYFAVSHWHLDGGICITASHNPASYNGMKLVKENSKPVGQGTGLEEIREAIKHNQFTVVDSNRKGSFSTASITKEYRQKLLSFTDLNRLRPLTLVVNPGNGGAGRIIDSLEEKLPYTFIKLHYQSDGRFPNGVPNPMLPENRQATADAVIDNQADMGIAWDGDFDRCFFFDEKGNFVEGYYLVGLLAEHFIQQSKDTGQSIVHDPRLYWNTLAIIDGSEARAIKSKTGHAFIKETMRLENAVYGGEMSAHHYFRDFYYCDNGNIPWLVLAEILAQSDKPLSHLLADRICKFPCSGEINLQVDDPKSALAMLKKHYIGKAVACDYTDGLSMEFANWRFNVRSSNTEPLIRVNVESRQDKQLLQRQTQAILSLLNNR</sequence>
<evidence type="ECO:0000256" key="5">
    <source>
        <dbReference type="ARBA" id="ARBA00012730"/>
    </source>
</evidence>
<comment type="catalytic activity">
    <reaction evidence="1">
        <text>alpha-D-mannose 1-phosphate = D-mannose 6-phosphate</text>
        <dbReference type="Rhea" id="RHEA:11140"/>
        <dbReference type="ChEBI" id="CHEBI:58409"/>
        <dbReference type="ChEBI" id="CHEBI:58735"/>
        <dbReference type="EC" id="5.4.2.8"/>
    </reaction>
</comment>